<feature type="transmembrane region" description="Helical" evidence="10">
    <location>
        <begin position="147"/>
        <end position="167"/>
    </location>
</feature>
<reference evidence="12" key="2">
    <citation type="submission" date="2023-01" db="EMBL/GenBank/DDBJ databases">
        <authorList>
            <person name="Sun Q."/>
            <person name="Evtushenko L."/>
        </authorList>
    </citation>
    <scope>NUCLEOTIDE SEQUENCE</scope>
    <source>
        <strain evidence="12">VKM Ac-1321</strain>
    </source>
</reference>
<dbReference type="InterPro" id="IPR011712">
    <property type="entry name" value="Sig_transdc_His_kin_sub3_dim/P"/>
</dbReference>
<feature type="transmembrane region" description="Helical" evidence="10">
    <location>
        <begin position="26"/>
        <end position="43"/>
    </location>
</feature>
<keyword evidence="7" id="KW-0067">ATP-binding</keyword>
<keyword evidence="10" id="KW-0472">Membrane</keyword>
<dbReference type="PANTHER" id="PTHR24421">
    <property type="entry name" value="NITRATE/NITRITE SENSOR PROTEIN NARX-RELATED"/>
    <property type="match status" value="1"/>
</dbReference>
<dbReference type="Pfam" id="PF07730">
    <property type="entry name" value="HisKA_3"/>
    <property type="match status" value="1"/>
</dbReference>
<evidence type="ECO:0000256" key="8">
    <source>
        <dbReference type="ARBA" id="ARBA00023012"/>
    </source>
</evidence>
<dbReference type="InterPro" id="IPR003594">
    <property type="entry name" value="HATPase_dom"/>
</dbReference>
<keyword evidence="5" id="KW-0547">Nucleotide-binding</keyword>
<evidence type="ECO:0000256" key="3">
    <source>
        <dbReference type="ARBA" id="ARBA00022553"/>
    </source>
</evidence>
<evidence type="ECO:0000256" key="2">
    <source>
        <dbReference type="ARBA" id="ARBA00012438"/>
    </source>
</evidence>
<dbReference type="Proteomes" id="UP001143480">
    <property type="component" value="Unassembled WGS sequence"/>
</dbReference>
<keyword evidence="9" id="KW-0175">Coiled coil</keyword>
<accession>A0A9W6KF95</accession>
<evidence type="ECO:0000256" key="1">
    <source>
        <dbReference type="ARBA" id="ARBA00000085"/>
    </source>
</evidence>
<keyword evidence="3" id="KW-0597">Phosphoprotein</keyword>
<dbReference type="Gene3D" id="1.20.5.1930">
    <property type="match status" value="1"/>
</dbReference>
<comment type="caution">
    <text evidence="12">The sequence shown here is derived from an EMBL/GenBank/DDBJ whole genome shotgun (WGS) entry which is preliminary data.</text>
</comment>
<dbReference type="Gene3D" id="3.30.565.10">
    <property type="entry name" value="Histidine kinase-like ATPase, C-terminal domain"/>
    <property type="match status" value="1"/>
</dbReference>
<proteinExistence type="predicted"/>
<dbReference type="GO" id="GO:0005524">
    <property type="term" value="F:ATP binding"/>
    <property type="evidence" value="ECO:0007669"/>
    <property type="project" value="UniProtKB-KW"/>
</dbReference>
<dbReference type="GO" id="GO:0016020">
    <property type="term" value="C:membrane"/>
    <property type="evidence" value="ECO:0007669"/>
    <property type="project" value="InterPro"/>
</dbReference>
<reference evidence="12" key="1">
    <citation type="journal article" date="2014" name="Int. J. Syst. Evol. Microbiol.">
        <title>Complete genome sequence of Corynebacterium casei LMG S-19264T (=DSM 44701T), isolated from a smear-ripened cheese.</title>
        <authorList>
            <consortium name="US DOE Joint Genome Institute (JGI-PGF)"/>
            <person name="Walter F."/>
            <person name="Albersmeier A."/>
            <person name="Kalinowski J."/>
            <person name="Ruckert C."/>
        </authorList>
    </citation>
    <scope>NUCLEOTIDE SEQUENCE</scope>
    <source>
        <strain evidence="12">VKM Ac-1321</strain>
    </source>
</reference>
<dbReference type="InterPro" id="IPR036890">
    <property type="entry name" value="HATPase_C_sf"/>
</dbReference>
<evidence type="ECO:0000256" key="5">
    <source>
        <dbReference type="ARBA" id="ARBA00022741"/>
    </source>
</evidence>
<dbReference type="InterPro" id="IPR050482">
    <property type="entry name" value="Sensor_HK_TwoCompSys"/>
</dbReference>
<keyword evidence="4" id="KW-0808">Transferase</keyword>
<dbReference type="EC" id="2.7.13.3" evidence="2"/>
<dbReference type="GO" id="GO:0000155">
    <property type="term" value="F:phosphorelay sensor kinase activity"/>
    <property type="evidence" value="ECO:0007669"/>
    <property type="project" value="InterPro"/>
</dbReference>
<keyword evidence="10" id="KW-0812">Transmembrane</keyword>
<dbReference type="SMART" id="SM00387">
    <property type="entry name" value="HATPase_c"/>
    <property type="match status" value="1"/>
</dbReference>
<evidence type="ECO:0000313" key="13">
    <source>
        <dbReference type="Proteomes" id="UP001143480"/>
    </source>
</evidence>
<feature type="coiled-coil region" evidence="9">
    <location>
        <begin position="159"/>
        <end position="186"/>
    </location>
</feature>
<feature type="transmembrane region" description="Helical" evidence="10">
    <location>
        <begin position="75"/>
        <end position="94"/>
    </location>
</feature>
<comment type="catalytic activity">
    <reaction evidence="1">
        <text>ATP + protein L-histidine = ADP + protein N-phospho-L-histidine.</text>
        <dbReference type="EC" id="2.7.13.3"/>
    </reaction>
</comment>
<feature type="domain" description="Histidine kinase/HSP90-like ATPase" evidence="11">
    <location>
        <begin position="296"/>
        <end position="385"/>
    </location>
</feature>
<evidence type="ECO:0000256" key="4">
    <source>
        <dbReference type="ARBA" id="ARBA00022679"/>
    </source>
</evidence>
<dbReference type="GO" id="GO:0046983">
    <property type="term" value="F:protein dimerization activity"/>
    <property type="evidence" value="ECO:0007669"/>
    <property type="project" value="InterPro"/>
</dbReference>
<evidence type="ECO:0000256" key="6">
    <source>
        <dbReference type="ARBA" id="ARBA00022777"/>
    </source>
</evidence>
<feature type="transmembrane region" description="Helical" evidence="10">
    <location>
        <begin position="114"/>
        <end position="135"/>
    </location>
</feature>
<gene>
    <name evidence="12" type="ORF">GCM10017581_021830</name>
</gene>
<dbReference type="Pfam" id="PF02518">
    <property type="entry name" value="HATPase_c"/>
    <property type="match status" value="1"/>
</dbReference>
<keyword evidence="10" id="KW-1133">Transmembrane helix</keyword>
<keyword evidence="13" id="KW-1185">Reference proteome</keyword>
<feature type="transmembrane region" description="Helical" evidence="10">
    <location>
        <begin position="49"/>
        <end position="68"/>
    </location>
</feature>
<organism evidence="12 13">
    <name type="scientific">Dactylosporangium matsuzakiense</name>
    <dbReference type="NCBI Taxonomy" id="53360"/>
    <lineage>
        <taxon>Bacteria</taxon>
        <taxon>Bacillati</taxon>
        <taxon>Actinomycetota</taxon>
        <taxon>Actinomycetes</taxon>
        <taxon>Micromonosporales</taxon>
        <taxon>Micromonosporaceae</taxon>
        <taxon>Dactylosporangium</taxon>
    </lineage>
</organism>
<evidence type="ECO:0000313" key="12">
    <source>
        <dbReference type="EMBL" id="GLL00443.1"/>
    </source>
</evidence>
<evidence type="ECO:0000256" key="9">
    <source>
        <dbReference type="SAM" id="Coils"/>
    </source>
</evidence>
<keyword evidence="6 12" id="KW-0418">Kinase</keyword>
<evidence type="ECO:0000259" key="11">
    <source>
        <dbReference type="SMART" id="SM00387"/>
    </source>
</evidence>
<protein>
    <recommendedName>
        <fullName evidence="2">histidine kinase</fullName>
        <ecNumber evidence="2">2.7.13.3</ecNumber>
    </recommendedName>
</protein>
<name>A0A9W6KF95_9ACTN</name>
<evidence type="ECO:0000256" key="10">
    <source>
        <dbReference type="SAM" id="Phobius"/>
    </source>
</evidence>
<dbReference type="EMBL" id="BSFP01000008">
    <property type="protein sequence ID" value="GLL00443.1"/>
    <property type="molecule type" value="Genomic_DNA"/>
</dbReference>
<dbReference type="AlphaFoldDB" id="A0A9W6KF95"/>
<sequence>MNGAMSCEALATLDTARARRAAVIRWLRPLAPLVMAVVVWSVGTSQPGRPAVVVLGLFIAAGIGAVATLTRRPKVHLACTGAILATSAALTWLAPDSAAVAGIFVGVSFLAPLLRGHVSIPIAVVALILLAVAVASAHNGGSLVDSLLDALMVGAFYGMLVFAIRLAEANEEAEQLVEELARGRAAQAEAARLAERQRLAREMHDVLAHSLTGLMLQLEGARMLAVRTPGDPRLPAALERAQQLGRAGLDEARRAIGLLRDDELPDLAELTRSFARDHGVRCELTTEGAERELESPARMAVYRVAQEALTNAAKHAEPTLITVRLQYEAETVRLTVEDFGVRPAVVSAGAGYGLTGMRERAELLGGTLETTPTDKGFRVTLEVPA</sequence>
<keyword evidence="8" id="KW-0902">Two-component regulatory system</keyword>
<dbReference type="PANTHER" id="PTHR24421:SF10">
    <property type="entry name" value="NITRATE_NITRITE SENSOR PROTEIN NARQ"/>
    <property type="match status" value="1"/>
</dbReference>
<evidence type="ECO:0000256" key="7">
    <source>
        <dbReference type="ARBA" id="ARBA00022840"/>
    </source>
</evidence>
<dbReference type="SUPFAM" id="SSF55874">
    <property type="entry name" value="ATPase domain of HSP90 chaperone/DNA topoisomerase II/histidine kinase"/>
    <property type="match status" value="1"/>
</dbReference>
<dbReference type="CDD" id="cd16917">
    <property type="entry name" value="HATPase_UhpB-NarQ-NarX-like"/>
    <property type="match status" value="1"/>
</dbReference>